<comment type="caution">
    <text evidence="2">The sequence shown here is derived from an EMBL/GenBank/DDBJ whole genome shotgun (WGS) entry which is preliminary data.</text>
</comment>
<proteinExistence type="predicted"/>
<sequence length="344" mass="41325">MKQIICQLPSIKFQDEICEELLNDFSGQPKHAEASQSIVVQVPTINDFSIKSCDLSPRSINLGNTPRHLESHRRRFNTPCSGNIILKYSNVPVDKGKETEQKQQKQQQQKLFPNRSIVEIGKALSLWRKIHKIHQQIDNIQKSREKQHHVRQLRLCHLRKCQENFIKRDKRITVLQKQRSIEKLQLNKQKLEQNKAQNKLIEKLKFNREKFKSLENYHKELRKYEKLTKNHMNHEKYLLDREIFNQEKYQKLINLQNRTNEIRSLLNESILMKKQNQHKLSSEIHWNRLCEKLNIESSIQERKLKELKSTNEHVKELRNQKLYKIPIIMKFNNLTLNNNNEYSM</sequence>
<organism evidence="2 3">
    <name type="scientific">Schistosoma japonicum</name>
    <name type="common">Blood fluke</name>
    <dbReference type="NCBI Taxonomy" id="6182"/>
    <lineage>
        <taxon>Eukaryota</taxon>
        <taxon>Metazoa</taxon>
        <taxon>Spiralia</taxon>
        <taxon>Lophotrochozoa</taxon>
        <taxon>Platyhelminthes</taxon>
        <taxon>Trematoda</taxon>
        <taxon>Digenea</taxon>
        <taxon>Strigeidida</taxon>
        <taxon>Schistosomatoidea</taxon>
        <taxon>Schistosomatidae</taxon>
        <taxon>Schistosoma</taxon>
    </lineage>
</organism>
<keyword evidence="3" id="KW-1185">Reference proteome</keyword>
<dbReference type="OrthoDB" id="6241766at2759"/>
<protein>
    <submittedName>
        <fullName evidence="2">Uncharacterized protein</fullName>
    </submittedName>
</protein>
<dbReference type="AlphaFoldDB" id="A0A4Z2CWF7"/>
<evidence type="ECO:0000313" key="3">
    <source>
        <dbReference type="Proteomes" id="UP000311919"/>
    </source>
</evidence>
<dbReference type="Proteomes" id="UP000311919">
    <property type="component" value="Unassembled WGS sequence"/>
</dbReference>
<feature type="coiled-coil region" evidence="1">
    <location>
        <begin position="174"/>
        <end position="201"/>
    </location>
</feature>
<evidence type="ECO:0000313" key="2">
    <source>
        <dbReference type="EMBL" id="TNN08458.1"/>
    </source>
</evidence>
<gene>
    <name evidence="2" type="ORF">EWB00_006996</name>
</gene>
<name>A0A4Z2CWF7_SCHJA</name>
<feature type="coiled-coil region" evidence="1">
    <location>
        <begin position="290"/>
        <end position="320"/>
    </location>
</feature>
<reference evidence="2 3" key="1">
    <citation type="submission" date="2019-03" db="EMBL/GenBank/DDBJ databases">
        <title>An improved genome assembly of the fluke Schistosoma japonicum.</title>
        <authorList>
            <person name="Hu W."/>
            <person name="Luo F."/>
            <person name="Yin M."/>
            <person name="Mo X."/>
            <person name="Sun C."/>
            <person name="Wu Q."/>
            <person name="Zhu B."/>
            <person name="Xiang M."/>
            <person name="Wang J."/>
            <person name="Wang Y."/>
            <person name="Zhang T."/>
            <person name="Xu B."/>
            <person name="Zheng H."/>
            <person name="Feng Z."/>
        </authorList>
    </citation>
    <scope>NUCLEOTIDE SEQUENCE [LARGE SCALE GENOMIC DNA]</scope>
    <source>
        <strain evidence="2">HuSjv2</strain>
        <tissue evidence="2">Worms</tissue>
    </source>
</reference>
<evidence type="ECO:0000256" key="1">
    <source>
        <dbReference type="SAM" id="Coils"/>
    </source>
</evidence>
<keyword evidence="1" id="KW-0175">Coiled coil</keyword>
<accession>A0A4Z2CWF7</accession>
<dbReference type="EMBL" id="SKCS01000408">
    <property type="protein sequence ID" value="TNN08458.1"/>
    <property type="molecule type" value="Genomic_DNA"/>
</dbReference>